<organism evidence="5 6">
    <name type="scientific">Marinobacterium sediminicola</name>
    <dbReference type="NCBI Taxonomy" id="518898"/>
    <lineage>
        <taxon>Bacteria</taxon>
        <taxon>Pseudomonadati</taxon>
        <taxon>Pseudomonadota</taxon>
        <taxon>Gammaproteobacteria</taxon>
        <taxon>Oceanospirillales</taxon>
        <taxon>Oceanospirillaceae</taxon>
        <taxon>Marinobacterium</taxon>
    </lineage>
</organism>
<dbReference type="InterPro" id="IPR005412">
    <property type="entry name" value="Fis_DNA-bd"/>
</dbReference>
<sequence>MPWTHFLRPGMKPPDPWIGYRSTVDTKDLKQTNNSAQAQIPQQTLRDTVHQSLTSYFKQLDGQPVTDVYQMVLSEIEAPLFESVMAYTKDNQTKASEVLGLNRGTLRKKLKQYGLL</sequence>
<evidence type="ECO:0000313" key="6">
    <source>
        <dbReference type="Proteomes" id="UP001159257"/>
    </source>
</evidence>
<comment type="caution">
    <text evidence="5">The sequence shown here is derived from an EMBL/GenBank/DDBJ whole genome shotgun (WGS) entry which is preliminary data.</text>
</comment>
<dbReference type="Proteomes" id="UP001159257">
    <property type="component" value="Unassembled WGS sequence"/>
</dbReference>
<feature type="domain" description="DNA binding HTH" evidence="4">
    <location>
        <begin position="73"/>
        <end position="113"/>
    </location>
</feature>
<dbReference type="PANTHER" id="PTHR47918">
    <property type="entry name" value="DNA-BINDING PROTEIN FIS"/>
    <property type="match status" value="1"/>
</dbReference>
<dbReference type="NCBIfam" id="NF001659">
    <property type="entry name" value="PRK00430.1"/>
    <property type="match status" value="1"/>
</dbReference>
<dbReference type="EMBL" id="FXWV01000006">
    <property type="protein sequence ID" value="SMR74393.1"/>
    <property type="molecule type" value="Genomic_DNA"/>
</dbReference>
<dbReference type="PRINTS" id="PR01591">
    <property type="entry name" value="DNABINDNGFIS"/>
</dbReference>
<proteinExistence type="inferred from homology"/>
<accession>A0ABY1RZW2</accession>
<evidence type="ECO:0000256" key="1">
    <source>
        <dbReference type="ARBA" id="ARBA00008559"/>
    </source>
</evidence>
<comment type="similarity">
    <text evidence="1">Belongs to the transcriptional regulatory Fis family.</text>
</comment>
<dbReference type="PANTHER" id="PTHR47918:SF1">
    <property type="entry name" value="DNA-BINDING PROTEIN FIS"/>
    <property type="match status" value="1"/>
</dbReference>
<dbReference type="InterPro" id="IPR009057">
    <property type="entry name" value="Homeodomain-like_sf"/>
</dbReference>
<evidence type="ECO:0000256" key="3">
    <source>
        <dbReference type="ARBA" id="ARBA00029540"/>
    </source>
</evidence>
<dbReference type="SUPFAM" id="SSF46689">
    <property type="entry name" value="Homeodomain-like"/>
    <property type="match status" value="1"/>
</dbReference>
<keyword evidence="2" id="KW-0238">DNA-binding</keyword>
<name>A0ABY1RZW2_9GAMM</name>
<dbReference type="Pfam" id="PF02954">
    <property type="entry name" value="HTH_8"/>
    <property type="match status" value="1"/>
</dbReference>
<evidence type="ECO:0000313" key="5">
    <source>
        <dbReference type="EMBL" id="SMR74393.1"/>
    </source>
</evidence>
<keyword evidence="6" id="KW-1185">Reference proteome</keyword>
<protein>
    <recommendedName>
        <fullName evidence="3">Putative Fis-like DNA-binding protein</fullName>
    </recommendedName>
</protein>
<evidence type="ECO:0000259" key="4">
    <source>
        <dbReference type="Pfam" id="PF02954"/>
    </source>
</evidence>
<dbReference type="Gene3D" id="1.10.10.60">
    <property type="entry name" value="Homeodomain-like"/>
    <property type="match status" value="1"/>
</dbReference>
<dbReference type="InterPro" id="IPR050207">
    <property type="entry name" value="Trans_regulatory_Fis"/>
</dbReference>
<reference evidence="5 6" key="1">
    <citation type="submission" date="2017-05" db="EMBL/GenBank/DDBJ databases">
        <authorList>
            <person name="Varghese N."/>
            <person name="Submissions S."/>
        </authorList>
    </citation>
    <scope>NUCLEOTIDE SEQUENCE [LARGE SCALE GENOMIC DNA]</scope>
    <source>
        <strain evidence="5 6">CGMCC 1.7287</strain>
    </source>
</reference>
<dbReference type="PRINTS" id="PR01590">
    <property type="entry name" value="HTHFIS"/>
</dbReference>
<evidence type="ECO:0000256" key="2">
    <source>
        <dbReference type="ARBA" id="ARBA00023125"/>
    </source>
</evidence>
<dbReference type="InterPro" id="IPR002197">
    <property type="entry name" value="HTH_Fis"/>
</dbReference>
<gene>
    <name evidence="5" type="ORF">SAMN04487964_10639</name>
</gene>